<reference evidence="3 4" key="2">
    <citation type="submission" date="2019-01" db="EMBL/GenBank/DDBJ databases">
        <title>Tautonia sociabilis, a novel thermotolerant planctomycete of Isosphaeraceae family, isolated from a 4000 m deep subterranean habitat.</title>
        <authorList>
            <person name="Kovaleva O.L."/>
            <person name="Elcheninov A.G."/>
            <person name="Van Heerden E."/>
            <person name="Toshchakov S.V."/>
            <person name="Novikov A."/>
            <person name="Bonch-Osmolovskaya E.A."/>
            <person name="Kublanov I.V."/>
        </authorList>
    </citation>
    <scope>NUCLEOTIDE SEQUENCE [LARGE SCALE GENOMIC DNA]</scope>
    <source>
        <strain evidence="3 4">GM2012</strain>
    </source>
</reference>
<dbReference type="EMBL" id="RYZH01000027">
    <property type="protein sequence ID" value="RUL87036.1"/>
    <property type="molecule type" value="Genomic_DNA"/>
</dbReference>
<evidence type="ECO:0000313" key="3">
    <source>
        <dbReference type="EMBL" id="RUL87036.1"/>
    </source>
</evidence>
<reference evidence="3 4" key="1">
    <citation type="submission" date="2018-12" db="EMBL/GenBank/DDBJ databases">
        <authorList>
            <person name="Toschakov S.V."/>
        </authorList>
    </citation>
    <scope>NUCLEOTIDE SEQUENCE [LARGE SCALE GENOMIC DNA]</scope>
    <source>
        <strain evidence="3 4">GM2012</strain>
    </source>
</reference>
<name>A0A432MIQ3_9BACT</name>
<keyword evidence="2" id="KW-0812">Transmembrane</keyword>
<evidence type="ECO:0008006" key="5">
    <source>
        <dbReference type="Google" id="ProtNLM"/>
    </source>
</evidence>
<keyword evidence="2" id="KW-0472">Membrane</keyword>
<accession>A0A432MIQ3</accession>
<evidence type="ECO:0000256" key="2">
    <source>
        <dbReference type="SAM" id="Phobius"/>
    </source>
</evidence>
<organism evidence="3 4">
    <name type="scientific">Tautonia sociabilis</name>
    <dbReference type="NCBI Taxonomy" id="2080755"/>
    <lineage>
        <taxon>Bacteria</taxon>
        <taxon>Pseudomonadati</taxon>
        <taxon>Planctomycetota</taxon>
        <taxon>Planctomycetia</taxon>
        <taxon>Isosphaerales</taxon>
        <taxon>Isosphaeraceae</taxon>
        <taxon>Tautonia</taxon>
    </lineage>
</organism>
<feature type="region of interest" description="Disordered" evidence="1">
    <location>
        <begin position="58"/>
        <end position="78"/>
    </location>
</feature>
<dbReference type="AlphaFoldDB" id="A0A432MIQ3"/>
<evidence type="ECO:0000313" key="4">
    <source>
        <dbReference type="Proteomes" id="UP000280296"/>
    </source>
</evidence>
<keyword evidence="2" id="KW-1133">Transmembrane helix</keyword>
<sequence length="78" mass="8143">MIRSKMFWLAMLGCLAAVLVLLLFPRSGGGAASWLLLLVPAACLLGHCLPGLFGAKHSRHAGRDASEAPAEGEGGDRE</sequence>
<dbReference type="Proteomes" id="UP000280296">
    <property type="component" value="Unassembled WGS sequence"/>
</dbReference>
<feature type="transmembrane region" description="Helical" evidence="2">
    <location>
        <begin position="7"/>
        <end position="25"/>
    </location>
</feature>
<evidence type="ECO:0000256" key="1">
    <source>
        <dbReference type="SAM" id="MobiDB-lite"/>
    </source>
</evidence>
<dbReference type="RefSeq" id="WP_126726222.1">
    <property type="nucleotide sequence ID" value="NZ_RYZH01000027.1"/>
</dbReference>
<comment type="caution">
    <text evidence="3">The sequence shown here is derived from an EMBL/GenBank/DDBJ whole genome shotgun (WGS) entry which is preliminary data.</text>
</comment>
<protein>
    <recommendedName>
        <fullName evidence="5">DUF2933 domain-containing protein</fullName>
    </recommendedName>
</protein>
<proteinExistence type="predicted"/>
<gene>
    <name evidence="3" type="ORF">TsocGM_14685</name>
</gene>
<keyword evidence="4" id="KW-1185">Reference proteome</keyword>
<feature type="transmembrane region" description="Helical" evidence="2">
    <location>
        <begin position="31"/>
        <end position="53"/>
    </location>
</feature>